<comment type="similarity">
    <text evidence="3">Belongs to the Deltex family.</text>
</comment>
<reference evidence="13" key="1">
    <citation type="submission" date="2021-02" db="EMBL/GenBank/DDBJ databases">
        <authorList>
            <person name="Dougan E. K."/>
            <person name="Rhodes N."/>
            <person name="Thang M."/>
            <person name="Chan C."/>
        </authorList>
    </citation>
    <scope>NUCLEOTIDE SEQUENCE</scope>
</reference>
<comment type="catalytic activity">
    <reaction evidence="1">
        <text>S-ubiquitinyl-[E2 ubiquitin-conjugating enzyme]-L-cysteine + [acceptor protein]-L-lysine = [E2 ubiquitin-conjugating enzyme]-L-cysteine + N(6)-ubiquitinyl-[acceptor protein]-L-lysine.</text>
        <dbReference type="EC" id="2.3.2.27"/>
    </reaction>
</comment>
<feature type="region of interest" description="Disordered" evidence="11">
    <location>
        <begin position="419"/>
        <end position="443"/>
    </location>
</feature>
<sequence>MLEFQFWNDRCYQSYPAPEQQQLNSAFTQLPPRPKDVQLGKYVVRDFQEVEQGHATQVNSQTKWPRWVRIRPPYALPGAASASLPAGPFHFEYEDGDWHPYAQEVQQELQQLARCAPPPAATFFGQGGHSYALLGLDSLVPDSSGRTTEELQQVNVKTQRSRRVRLVPGFPGGALSAAAATSFGGSSSSAAPAGKGSSSSSAGGKGKSSSSAGKGFSPYGPMLGSSSSSSSSGHGQHGKGNGKGKALGKGSTPRPARAFSLSSAVFLAGSRRLPPELAAELVTHWRLEPRPELVVLSSGDEVQNFHVLELGGAVLREAKATLSHRSQSHGRDPLPLELKLRLEPAEGGLQLPEDLDEDHSADLEGHGRYLADREIARLASGGCAEDLECSICLCEMELEVGGSSSSNCNVDLSLSNDGENPSCAQVDDDGDVEMNGSSGQGGPSGGPVFVLRCGHAYHTECLKRWFAERRRCPRCQLDFGKVFGHQPRHCSMSWRLEAWSLPGHQDSSQTIIVQFRFPAGTDEQGRQYEGRSPKGYLPCNAQGILLLELFQIAFRRRVMWFGLGTSMSYGSYRPTFNIHIKTSSQGGAAKHGYPDPEYFSRALDELRTNGVAIAELS</sequence>
<comment type="pathway">
    <text evidence="2">Protein modification; protein ubiquitination.</text>
</comment>
<accession>A0A813GLQ4</accession>
<dbReference type="Pfam" id="PF12678">
    <property type="entry name" value="zf-rbx1"/>
    <property type="match status" value="1"/>
</dbReference>
<feature type="compositionally biased region" description="Low complexity" evidence="11">
    <location>
        <begin position="181"/>
        <end position="234"/>
    </location>
</feature>
<dbReference type="InterPro" id="IPR024766">
    <property type="entry name" value="Znf_RING_H2"/>
</dbReference>
<dbReference type="OrthoDB" id="527344at2759"/>
<dbReference type="OMA" id="YLPCNAQ"/>
<dbReference type="InterPro" id="IPR039396">
    <property type="entry name" value="Deltex_C"/>
</dbReference>
<dbReference type="PANTHER" id="PTHR12622">
    <property type="entry name" value="DELTEX-RELATED"/>
    <property type="match status" value="1"/>
</dbReference>
<evidence type="ECO:0000256" key="11">
    <source>
        <dbReference type="SAM" id="MobiDB-lite"/>
    </source>
</evidence>
<feature type="compositionally biased region" description="Polar residues" evidence="11">
    <location>
        <begin position="144"/>
        <end position="158"/>
    </location>
</feature>
<dbReference type="PROSITE" id="PS50089">
    <property type="entry name" value="ZF_RING_2"/>
    <property type="match status" value="1"/>
</dbReference>
<dbReference type="InterPro" id="IPR039399">
    <property type="entry name" value="Deltex_C_sf"/>
</dbReference>
<evidence type="ECO:0000256" key="9">
    <source>
        <dbReference type="ARBA" id="ARBA00022833"/>
    </source>
</evidence>
<dbReference type="UniPathway" id="UPA00143"/>
<evidence type="ECO:0000256" key="7">
    <source>
        <dbReference type="ARBA" id="ARBA00022771"/>
    </source>
</evidence>
<dbReference type="EMBL" id="CAJNNV010029313">
    <property type="protein sequence ID" value="CAE8627991.1"/>
    <property type="molecule type" value="Genomic_DNA"/>
</dbReference>
<dbReference type="InterPro" id="IPR039398">
    <property type="entry name" value="Deltex_fam"/>
</dbReference>
<comment type="caution">
    <text evidence="13">The sequence shown here is derived from an EMBL/GenBank/DDBJ whole genome shotgun (WGS) entry which is preliminary data.</text>
</comment>
<evidence type="ECO:0000256" key="2">
    <source>
        <dbReference type="ARBA" id="ARBA00004906"/>
    </source>
</evidence>
<evidence type="ECO:0000256" key="4">
    <source>
        <dbReference type="ARBA" id="ARBA00012483"/>
    </source>
</evidence>
<feature type="region of interest" description="Disordered" evidence="11">
    <location>
        <begin position="181"/>
        <end position="255"/>
    </location>
</feature>
<dbReference type="GO" id="GO:0061630">
    <property type="term" value="F:ubiquitin protein ligase activity"/>
    <property type="evidence" value="ECO:0007669"/>
    <property type="project" value="UniProtKB-EC"/>
</dbReference>
<evidence type="ECO:0000313" key="14">
    <source>
        <dbReference type="Proteomes" id="UP000654075"/>
    </source>
</evidence>
<evidence type="ECO:0000259" key="12">
    <source>
        <dbReference type="PROSITE" id="PS50089"/>
    </source>
</evidence>
<dbReference type="InterPro" id="IPR013083">
    <property type="entry name" value="Znf_RING/FYVE/PHD"/>
</dbReference>
<keyword evidence="6" id="KW-0479">Metal-binding</keyword>
<evidence type="ECO:0000256" key="5">
    <source>
        <dbReference type="ARBA" id="ARBA00022679"/>
    </source>
</evidence>
<organism evidence="13 14">
    <name type="scientific">Polarella glacialis</name>
    <name type="common">Dinoflagellate</name>
    <dbReference type="NCBI Taxonomy" id="89957"/>
    <lineage>
        <taxon>Eukaryota</taxon>
        <taxon>Sar</taxon>
        <taxon>Alveolata</taxon>
        <taxon>Dinophyceae</taxon>
        <taxon>Suessiales</taxon>
        <taxon>Suessiaceae</taxon>
        <taxon>Polarella</taxon>
    </lineage>
</organism>
<dbReference type="GO" id="GO:0008270">
    <property type="term" value="F:zinc ion binding"/>
    <property type="evidence" value="ECO:0007669"/>
    <property type="project" value="UniProtKB-KW"/>
</dbReference>
<dbReference type="Gene3D" id="3.30.40.10">
    <property type="entry name" value="Zinc/RING finger domain, C3HC4 (zinc finger)"/>
    <property type="match status" value="1"/>
</dbReference>
<evidence type="ECO:0000256" key="6">
    <source>
        <dbReference type="ARBA" id="ARBA00022723"/>
    </source>
</evidence>
<dbReference type="Pfam" id="PF18102">
    <property type="entry name" value="DTC"/>
    <property type="match status" value="1"/>
</dbReference>
<dbReference type="SUPFAM" id="SSF57850">
    <property type="entry name" value="RING/U-box"/>
    <property type="match status" value="1"/>
</dbReference>
<feature type="domain" description="RING-type" evidence="12">
    <location>
        <begin position="423"/>
        <end position="476"/>
    </location>
</feature>
<dbReference type="InterPro" id="IPR001841">
    <property type="entry name" value="Znf_RING"/>
</dbReference>
<gene>
    <name evidence="13" type="ORF">PGLA1383_LOCUS44688</name>
</gene>
<evidence type="ECO:0000256" key="3">
    <source>
        <dbReference type="ARBA" id="ARBA00009413"/>
    </source>
</evidence>
<evidence type="ECO:0000256" key="1">
    <source>
        <dbReference type="ARBA" id="ARBA00000900"/>
    </source>
</evidence>
<keyword evidence="7 10" id="KW-0863">Zinc-finger</keyword>
<feature type="region of interest" description="Disordered" evidence="11">
    <location>
        <begin position="144"/>
        <end position="167"/>
    </location>
</feature>
<evidence type="ECO:0000256" key="8">
    <source>
        <dbReference type="ARBA" id="ARBA00022786"/>
    </source>
</evidence>
<dbReference type="EC" id="2.3.2.27" evidence="4"/>
<keyword evidence="9" id="KW-0862">Zinc</keyword>
<dbReference type="Proteomes" id="UP000654075">
    <property type="component" value="Unassembled WGS sequence"/>
</dbReference>
<dbReference type="AlphaFoldDB" id="A0A813GLQ4"/>
<evidence type="ECO:0000256" key="10">
    <source>
        <dbReference type="PROSITE-ProRule" id="PRU00175"/>
    </source>
</evidence>
<dbReference type="GO" id="GO:0016567">
    <property type="term" value="P:protein ubiquitination"/>
    <property type="evidence" value="ECO:0007669"/>
    <property type="project" value="UniProtKB-UniPathway"/>
</dbReference>
<evidence type="ECO:0000313" key="13">
    <source>
        <dbReference type="EMBL" id="CAE8627991.1"/>
    </source>
</evidence>
<dbReference type="Gene3D" id="3.30.390.130">
    <property type="match status" value="1"/>
</dbReference>
<dbReference type="SMART" id="SM00184">
    <property type="entry name" value="RING"/>
    <property type="match status" value="1"/>
</dbReference>
<proteinExistence type="inferred from homology"/>
<protein>
    <recommendedName>
        <fullName evidence="4">RING-type E3 ubiquitin transferase</fullName>
        <ecNumber evidence="4">2.3.2.27</ecNumber>
    </recommendedName>
</protein>
<keyword evidence="5" id="KW-0808">Transferase</keyword>
<keyword evidence="14" id="KW-1185">Reference proteome</keyword>
<keyword evidence="8" id="KW-0833">Ubl conjugation pathway</keyword>
<name>A0A813GLQ4_POLGL</name>
<dbReference type="GO" id="GO:0007219">
    <property type="term" value="P:Notch signaling pathway"/>
    <property type="evidence" value="ECO:0007669"/>
    <property type="project" value="InterPro"/>
</dbReference>